<proteinExistence type="predicted"/>
<evidence type="ECO:0000256" key="1">
    <source>
        <dbReference type="SAM" id="MobiDB-lite"/>
    </source>
</evidence>
<evidence type="ECO:0000313" key="2">
    <source>
        <dbReference type="EMBL" id="RKF83548.1"/>
    </source>
</evidence>
<protein>
    <submittedName>
        <fullName evidence="2">Uncharacterized protein</fullName>
    </submittedName>
</protein>
<feature type="region of interest" description="Disordered" evidence="1">
    <location>
        <begin position="1"/>
        <end position="27"/>
    </location>
</feature>
<reference evidence="2 3" key="1">
    <citation type="journal article" date="2018" name="BMC Genomics">
        <title>Comparative genome analyses reveal sequence features reflecting distinct modes of host-adaptation between dicot and monocot powdery mildew.</title>
        <authorList>
            <person name="Wu Y."/>
            <person name="Ma X."/>
            <person name="Pan Z."/>
            <person name="Kale S.D."/>
            <person name="Song Y."/>
            <person name="King H."/>
            <person name="Zhang Q."/>
            <person name="Presley C."/>
            <person name="Deng X."/>
            <person name="Wei C.I."/>
            <person name="Xiao S."/>
        </authorList>
    </citation>
    <scope>NUCLEOTIDE SEQUENCE [LARGE SCALE GENOMIC DNA]</scope>
    <source>
        <strain evidence="2">UMSG1</strain>
    </source>
</reference>
<dbReference type="AlphaFoldDB" id="A0A420J9R8"/>
<dbReference type="EMBL" id="MCBS01015827">
    <property type="protein sequence ID" value="RKF83548.1"/>
    <property type="molecule type" value="Genomic_DNA"/>
</dbReference>
<dbReference type="Proteomes" id="UP000285326">
    <property type="component" value="Unassembled WGS sequence"/>
</dbReference>
<accession>A0A420J9R8</accession>
<evidence type="ECO:0000313" key="3">
    <source>
        <dbReference type="Proteomes" id="UP000285326"/>
    </source>
</evidence>
<feature type="compositionally biased region" description="Basic and acidic residues" evidence="1">
    <location>
        <begin position="15"/>
        <end position="27"/>
    </location>
</feature>
<sequence length="73" mass="8258">MLEAFKTLTRTYETSSERENELHNVSRQSRELEQAAAIGNQYRQSSTNELLLKLTEGLALRPQPAAKSPLILD</sequence>
<comment type="caution">
    <text evidence="2">The sequence shown here is derived from an EMBL/GenBank/DDBJ whole genome shotgun (WGS) entry which is preliminary data.</text>
</comment>
<gene>
    <name evidence="2" type="ORF">GcM1_158010</name>
</gene>
<organism evidence="2 3">
    <name type="scientific">Golovinomyces cichoracearum</name>
    <dbReference type="NCBI Taxonomy" id="62708"/>
    <lineage>
        <taxon>Eukaryota</taxon>
        <taxon>Fungi</taxon>
        <taxon>Dikarya</taxon>
        <taxon>Ascomycota</taxon>
        <taxon>Pezizomycotina</taxon>
        <taxon>Leotiomycetes</taxon>
        <taxon>Erysiphales</taxon>
        <taxon>Erysiphaceae</taxon>
        <taxon>Golovinomyces</taxon>
    </lineage>
</organism>
<name>A0A420J9R8_9PEZI</name>